<proteinExistence type="inferred from homology"/>
<gene>
    <name evidence="13" type="ORF">A306_00020</name>
</gene>
<keyword evidence="5" id="KW-0677">Repeat</keyword>
<evidence type="ECO:0000259" key="12">
    <source>
        <dbReference type="PROSITE" id="PS50157"/>
    </source>
</evidence>
<evidence type="ECO:0000256" key="1">
    <source>
        <dbReference type="ARBA" id="ARBA00003767"/>
    </source>
</evidence>
<keyword evidence="10" id="KW-0539">Nucleus</keyword>
<feature type="domain" description="C2H2-type" evidence="12">
    <location>
        <begin position="38"/>
        <end position="65"/>
    </location>
</feature>
<keyword evidence="8" id="KW-0805">Transcription regulation</keyword>
<dbReference type="InterPro" id="IPR013087">
    <property type="entry name" value="Znf_C2H2_type"/>
</dbReference>
<protein>
    <submittedName>
        <fullName evidence="13">Zinc finger protein 653</fullName>
    </submittedName>
</protein>
<dbReference type="FunFam" id="3.30.160.60:FF:001602">
    <property type="entry name" value="Zinc finger protein 490"/>
    <property type="match status" value="1"/>
</dbReference>
<evidence type="ECO:0000256" key="4">
    <source>
        <dbReference type="ARBA" id="ARBA00022723"/>
    </source>
</evidence>
<comment type="subcellular location">
    <subcellularLocation>
        <location evidence="2">Nucleus</location>
    </subcellularLocation>
</comment>
<dbReference type="Gene3D" id="3.30.160.60">
    <property type="entry name" value="Classic Zinc Finger"/>
    <property type="match status" value="1"/>
</dbReference>
<evidence type="ECO:0000256" key="7">
    <source>
        <dbReference type="ARBA" id="ARBA00022833"/>
    </source>
</evidence>
<organism evidence="13">
    <name type="scientific">Columba livia</name>
    <name type="common">Rock dove</name>
    <dbReference type="NCBI Taxonomy" id="8932"/>
    <lineage>
        <taxon>Eukaryota</taxon>
        <taxon>Metazoa</taxon>
        <taxon>Chordata</taxon>
        <taxon>Craniata</taxon>
        <taxon>Vertebrata</taxon>
        <taxon>Euteleostomi</taxon>
        <taxon>Archelosauria</taxon>
        <taxon>Archosauria</taxon>
        <taxon>Dinosauria</taxon>
        <taxon>Saurischia</taxon>
        <taxon>Theropoda</taxon>
        <taxon>Coelurosauria</taxon>
        <taxon>Aves</taxon>
        <taxon>Neognathae</taxon>
        <taxon>Neoaves</taxon>
        <taxon>Columbimorphae</taxon>
        <taxon>Columbiformes</taxon>
        <taxon>Columbidae</taxon>
        <taxon>Columba</taxon>
    </lineage>
</organism>
<dbReference type="GO" id="GO:0000981">
    <property type="term" value="F:DNA-binding transcription factor activity, RNA polymerase II-specific"/>
    <property type="evidence" value="ECO:0007669"/>
    <property type="project" value="TreeGrafter"/>
</dbReference>
<keyword evidence="4" id="KW-0479">Metal-binding</keyword>
<evidence type="ECO:0000256" key="3">
    <source>
        <dbReference type="ARBA" id="ARBA00006991"/>
    </source>
</evidence>
<evidence type="ECO:0000256" key="8">
    <source>
        <dbReference type="ARBA" id="ARBA00023015"/>
    </source>
</evidence>
<evidence type="ECO:0000256" key="10">
    <source>
        <dbReference type="ARBA" id="ARBA00023242"/>
    </source>
</evidence>
<evidence type="ECO:0000256" key="6">
    <source>
        <dbReference type="ARBA" id="ARBA00022771"/>
    </source>
</evidence>
<dbReference type="GO" id="GO:0008270">
    <property type="term" value="F:zinc ion binding"/>
    <property type="evidence" value="ECO:0007669"/>
    <property type="project" value="UniProtKB-KW"/>
</dbReference>
<evidence type="ECO:0000256" key="2">
    <source>
        <dbReference type="ARBA" id="ARBA00004123"/>
    </source>
</evidence>
<dbReference type="PANTHER" id="PTHR23235">
    <property type="entry name" value="KRUEPPEL-LIKE TRANSCRIPTION FACTOR"/>
    <property type="match status" value="1"/>
</dbReference>
<keyword evidence="6 11" id="KW-0863">Zinc-finger</keyword>
<evidence type="ECO:0000256" key="9">
    <source>
        <dbReference type="ARBA" id="ARBA00023163"/>
    </source>
</evidence>
<accession>R7VWH9</accession>
<evidence type="ECO:0000256" key="11">
    <source>
        <dbReference type="PROSITE-ProRule" id="PRU00042"/>
    </source>
</evidence>
<dbReference type="InterPro" id="IPR036236">
    <property type="entry name" value="Znf_C2H2_sf"/>
</dbReference>
<dbReference type="Pfam" id="PF00096">
    <property type="entry name" value="zf-C2H2"/>
    <property type="match status" value="1"/>
</dbReference>
<dbReference type="GO" id="GO:0005634">
    <property type="term" value="C:nucleus"/>
    <property type="evidence" value="ECO:0007669"/>
    <property type="project" value="UniProtKB-SubCell"/>
</dbReference>
<dbReference type="AlphaFoldDB" id="R7VWH9"/>
<evidence type="ECO:0000256" key="5">
    <source>
        <dbReference type="ARBA" id="ARBA00022737"/>
    </source>
</evidence>
<comment type="function">
    <text evidence="1">May be involved in transcriptional regulation.</text>
</comment>
<dbReference type="GO" id="GO:0000978">
    <property type="term" value="F:RNA polymerase II cis-regulatory region sequence-specific DNA binding"/>
    <property type="evidence" value="ECO:0007669"/>
    <property type="project" value="TreeGrafter"/>
</dbReference>
<name>R7VWH9_COLLI</name>
<keyword evidence="9" id="KW-0804">Transcription</keyword>
<comment type="similarity">
    <text evidence="3">Belongs to the krueppel C2H2-type zinc-finger protein family.</text>
</comment>
<dbReference type="PROSITE" id="PS00028">
    <property type="entry name" value="ZINC_FINGER_C2H2_1"/>
    <property type="match status" value="1"/>
</dbReference>
<evidence type="ECO:0000313" key="13">
    <source>
        <dbReference type="EMBL" id="EMC90788.1"/>
    </source>
</evidence>
<dbReference type="SUPFAM" id="SSF57667">
    <property type="entry name" value="beta-beta-alpha zinc fingers"/>
    <property type="match status" value="1"/>
</dbReference>
<dbReference type="PROSITE" id="PS50157">
    <property type="entry name" value="ZINC_FINGER_C2H2_2"/>
    <property type="match status" value="1"/>
</dbReference>
<reference evidence="13" key="1">
    <citation type="journal article" date="2013" name="Science">
        <title>Genomic diversity and evolution of the head crest in the rock pigeon.</title>
        <authorList>
            <person name="Shapiro M.D."/>
            <person name="Kronenberg Z."/>
            <person name="Li C."/>
            <person name="Domyan E.T."/>
            <person name="Pan H."/>
            <person name="Campbell M."/>
            <person name="Tan H."/>
            <person name="Huff C.D."/>
            <person name="Hu H."/>
            <person name="Vickrey A.I."/>
            <person name="Nielsen S.C."/>
            <person name="Stringham S.A."/>
            <person name="Hu H."/>
            <person name="Willerslev E."/>
            <person name="Gilbert M.T."/>
            <person name="Yandell M."/>
            <person name="Zhang G."/>
            <person name="Wang J."/>
        </authorList>
    </citation>
    <scope>NUCLEOTIDE SEQUENCE [LARGE SCALE GENOMIC DNA]</scope>
    <source>
        <tissue evidence="13">Blood</tissue>
    </source>
</reference>
<dbReference type="PANTHER" id="PTHR23235:SF155">
    <property type="entry name" value="EARLY GROWTH RESPONSE 4-RELATED"/>
    <property type="match status" value="1"/>
</dbReference>
<dbReference type="EMBL" id="KB385058">
    <property type="protein sequence ID" value="EMC90788.1"/>
    <property type="molecule type" value="Genomic_DNA"/>
</dbReference>
<dbReference type="SMART" id="SM00355">
    <property type="entry name" value="ZnF_C2H2"/>
    <property type="match status" value="1"/>
</dbReference>
<sequence length="67" mass="7344">MGVSPGGAHSCPLNCPQASGRSLQLRRQTLVDSGTREFPCDTCGKAFRRKNHLDVHRRTHSGETPVE</sequence>
<keyword evidence="7" id="KW-0862">Zinc</keyword>